<evidence type="ECO:0000313" key="3">
    <source>
        <dbReference type="Proteomes" id="UP000231878"/>
    </source>
</evidence>
<feature type="region of interest" description="Disordered" evidence="1">
    <location>
        <begin position="1"/>
        <end position="22"/>
    </location>
</feature>
<reference evidence="2 3" key="1">
    <citation type="submission" date="2017-11" db="EMBL/GenBank/DDBJ databases">
        <title>Molecular characterization of Burkholderia pseudomallei and closely related isolates from Vietnam.</title>
        <authorList>
            <person name="Ustinov D.V."/>
            <person name="Antonov A.S."/>
            <person name="Avdusheva E.F."/>
            <person name="Shpak I.M."/>
            <person name="Zakharova I.B."/>
            <person name="Thi L.A."/>
            <person name="Teteryatnikova N."/>
            <person name="Lopasteyskaya Y.A."/>
            <person name="Kuzyutina J.A."/>
            <person name="Ngo T.N."/>
            <person name="Victorov D.V."/>
        </authorList>
    </citation>
    <scope>NUCLEOTIDE SEQUENCE [LARGE SCALE GENOMIC DNA]</scope>
    <source>
        <strain evidence="2 3">V1512</strain>
    </source>
</reference>
<dbReference type="Proteomes" id="UP000231878">
    <property type="component" value="Unassembled WGS sequence"/>
</dbReference>
<sequence length="148" mass="16270">MFQTKSPRPGPHRRAKDPHMKPLRFHSEPIAAPSLHASHASVRDRTAPVRMRAERANPRVLMSIRVGAGNLPHVRRLLHQVLGAALDIYTAVIDNQTGQASLQLELASTSVSDAMTSIMRVLPEAEFGKIRLSPRAPSARAPRMPPRG</sequence>
<dbReference type="AlphaFoldDB" id="A0AAX0UDP9"/>
<accession>A0AAX0UDP9</accession>
<evidence type="ECO:0000313" key="2">
    <source>
        <dbReference type="EMBL" id="PJO66485.1"/>
    </source>
</evidence>
<evidence type="ECO:0000256" key="1">
    <source>
        <dbReference type="SAM" id="MobiDB-lite"/>
    </source>
</evidence>
<dbReference type="EMBL" id="PHRB01000007">
    <property type="protein sequence ID" value="PJO66485.1"/>
    <property type="molecule type" value="Genomic_DNA"/>
</dbReference>
<proteinExistence type="predicted"/>
<name>A0AAX0UDP9_BURPE</name>
<comment type="caution">
    <text evidence="2">The sequence shown here is derived from an EMBL/GenBank/DDBJ whole genome shotgun (WGS) entry which is preliminary data.</text>
</comment>
<protein>
    <submittedName>
        <fullName evidence="2">Uncharacterized protein</fullName>
    </submittedName>
</protein>
<organism evidence="2 3">
    <name type="scientific">Burkholderia pseudomallei</name>
    <name type="common">Pseudomonas pseudomallei</name>
    <dbReference type="NCBI Taxonomy" id="28450"/>
    <lineage>
        <taxon>Bacteria</taxon>
        <taxon>Pseudomonadati</taxon>
        <taxon>Pseudomonadota</taxon>
        <taxon>Betaproteobacteria</taxon>
        <taxon>Burkholderiales</taxon>
        <taxon>Burkholderiaceae</taxon>
        <taxon>Burkholderia</taxon>
        <taxon>pseudomallei group</taxon>
    </lineage>
</organism>
<gene>
    <name evidence="2" type="ORF">CWD88_09645</name>
</gene>
<feature type="compositionally biased region" description="Basic residues" evidence="1">
    <location>
        <begin position="10"/>
        <end position="22"/>
    </location>
</feature>